<evidence type="ECO:0000256" key="1">
    <source>
        <dbReference type="ARBA" id="ARBA00002633"/>
    </source>
</evidence>
<dbReference type="Gene3D" id="3.30.70.1730">
    <property type="match status" value="1"/>
</dbReference>
<dbReference type="Gene3D" id="6.10.250.290">
    <property type="match status" value="1"/>
</dbReference>
<proteinExistence type="inferred from homology"/>
<comment type="subunit">
    <text evidence="6">Part of the ribosomal stalk of the 50S ribosomal subunit. The N-terminus interacts with L11 and the large rRNA to form the base of the stalk. The C-terminus forms an elongated spine to which L12 dimers bind in a sequential fashion forming a multimeric L10(L12)X complex.</text>
</comment>
<dbReference type="NCBIfam" id="NF000955">
    <property type="entry name" value="PRK00099.1-1"/>
    <property type="match status" value="1"/>
</dbReference>
<gene>
    <name evidence="6" type="primary">rplJ</name>
    <name evidence="8" type="ORF">ENU96_08390</name>
</gene>
<dbReference type="SUPFAM" id="SSF160369">
    <property type="entry name" value="Ribosomal protein L10-like"/>
    <property type="match status" value="1"/>
</dbReference>
<dbReference type="InterPro" id="IPR022973">
    <property type="entry name" value="Ribosomal_uL10_bac"/>
</dbReference>
<dbReference type="GO" id="GO:0005840">
    <property type="term" value="C:ribosome"/>
    <property type="evidence" value="ECO:0007669"/>
    <property type="project" value="UniProtKB-KW"/>
</dbReference>
<dbReference type="GO" id="GO:0070180">
    <property type="term" value="F:large ribosomal subunit rRNA binding"/>
    <property type="evidence" value="ECO:0007669"/>
    <property type="project" value="UniProtKB-UniRule"/>
</dbReference>
<feature type="transmembrane region" description="Helical" evidence="7">
    <location>
        <begin position="133"/>
        <end position="156"/>
    </location>
</feature>
<dbReference type="AlphaFoldDB" id="A0A7V4DGY4"/>
<comment type="function">
    <text evidence="1 6">Forms part of the ribosomal stalk, playing a central role in the interaction of the ribosome with GTP-bound translation factors.</text>
</comment>
<dbReference type="InterPro" id="IPR001790">
    <property type="entry name" value="Ribosomal_uL10"/>
</dbReference>
<reference evidence="8" key="1">
    <citation type="journal article" date="2020" name="mSystems">
        <title>Genome- and Community-Level Interaction Insights into Carbon Utilization and Element Cycling Functions of Hydrothermarchaeota in Hydrothermal Sediment.</title>
        <authorList>
            <person name="Zhou Z."/>
            <person name="Liu Y."/>
            <person name="Xu W."/>
            <person name="Pan J."/>
            <person name="Luo Z.H."/>
            <person name="Li M."/>
        </authorList>
    </citation>
    <scope>NUCLEOTIDE SEQUENCE [LARGE SCALE GENOMIC DNA]</scope>
    <source>
        <strain evidence="8">SpSt-716</strain>
    </source>
</reference>
<protein>
    <recommendedName>
        <fullName evidence="5 6">Large ribosomal subunit protein uL10</fullName>
    </recommendedName>
</protein>
<evidence type="ECO:0000256" key="3">
    <source>
        <dbReference type="ARBA" id="ARBA00022980"/>
    </source>
</evidence>
<dbReference type="GO" id="GO:1990904">
    <property type="term" value="C:ribonucleoprotein complex"/>
    <property type="evidence" value="ECO:0007669"/>
    <property type="project" value="UniProtKB-KW"/>
</dbReference>
<evidence type="ECO:0000256" key="6">
    <source>
        <dbReference type="HAMAP-Rule" id="MF_00362"/>
    </source>
</evidence>
<evidence type="ECO:0000256" key="4">
    <source>
        <dbReference type="ARBA" id="ARBA00023274"/>
    </source>
</evidence>
<dbReference type="EMBL" id="DTEN01000336">
    <property type="protein sequence ID" value="HGI75678.1"/>
    <property type="molecule type" value="Genomic_DNA"/>
</dbReference>
<keyword evidence="6" id="KW-0694">RNA-binding</keyword>
<comment type="caution">
    <text evidence="8">The sequence shown here is derived from an EMBL/GenBank/DDBJ whole genome shotgun (WGS) entry which is preliminary data.</text>
</comment>
<keyword evidence="7" id="KW-0812">Transmembrane</keyword>
<dbReference type="InterPro" id="IPR047865">
    <property type="entry name" value="Ribosomal_uL10_bac_type"/>
</dbReference>
<evidence type="ECO:0000256" key="2">
    <source>
        <dbReference type="ARBA" id="ARBA00008889"/>
    </source>
</evidence>
<dbReference type="CDD" id="cd05797">
    <property type="entry name" value="Ribosomal_L10"/>
    <property type="match status" value="1"/>
</dbReference>
<comment type="similarity">
    <text evidence="2 6">Belongs to the universal ribosomal protein uL10 family.</text>
</comment>
<keyword evidence="6" id="KW-0699">rRNA-binding</keyword>
<dbReference type="InterPro" id="IPR043141">
    <property type="entry name" value="Ribosomal_uL10-like_sf"/>
</dbReference>
<dbReference type="HAMAP" id="MF_00362">
    <property type="entry name" value="Ribosomal_uL10"/>
    <property type="match status" value="1"/>
</dbReference>
<keyword evidence="3 6" id="KW-0689">Ribosomal protein</keyword>
<dbReference type="Pfam" id="PF00466">
    <property type="entry name" value="Ribosomal_L10"/>
    <property type="match status" value="1"/>
</dbReference>
<dbReference type="GO" id="GO:0006412">
    <property type="term" value="P:translation"/>
    <property type="evidence" value="ECO:0007669"/>
    <property type="project" value="UniProtKB-UniRule"/>
</dbReference>
<evidence type="ECO:0000256" key="7">
    <source>
        <dbReference type="SAM" id="Phobius"/>
    </source>
</evidence>
<dbReference type="PANTHER" id="PTHR11560">
    <property type="entry name" value="39S RIBOSOMAL PROTEIN L10, MITOCHONDRIAL"/>
    <property type="match status" value="1"/>
</dbReference>
<keyword evidence="7" id="KW-1133">Transmembrane helix</keyword>
<keyword evidence="4 6" id="KW-0687">Ribonucleoprotein</keyword>
<accession>A0A7V4DGY4</accession>
<keyword evidence="7" id="KW-0472">Membrane</keyword>
<name>A0A7V4DGY4_9BACT</name>
<evidence type="ECO:0000313" key="8">
    <source>
        <dbReference type="EMBL" id="HGI75678.1"/>
    </source>
</evidence>
<organism evidence="8">
    <name type="scientific">Candidatus Caldatribacterium californiense</name>
    <dbReference type="NCBI Taxonomy" id="1454726"/>
    <lineage>
        <taxon>Bacteria</taxon>
        <taxon>Pseudomonadati</taxon>
        <taxon>Atribacterota</taxon>
        <taxon>Atribacteria</taxon>
        <taxon>Atribacterales</taxon>
        <taxon>Candidatus Caldatribacteriaceae</taxon>
        <taxon>Candidatus Caldatribacterium</taxon>
    </lineage>
</organism>
<sequence length="176" mass="19549">MERSEKEKIVGELLERLKKSQAVFVVGYHGMDVPAMEQLRRNLRGIEGELKVAKNTLMRLALGQAGFPGEDHLLKGQNAFVFSYRDAVQVAKALADFAKKFPQLEVRGGFLGTRLLTVQDVQRLAELPSREELLARVVGGVAAPLVGLLGVLQGVLRNFVWVLKAIEEKKRTEKEA</sequence>
<evidence type="ECO:0000256" key="5">
    <source>
        <dbReference type="ARBA" id="ARBA00035202"/>
    </source>
</evidence>